<dbReference type="Pfam" id="PF00480">
    <property type="entry name" value="ROK"/>
    <property type="match status" value="1"/>
</dbReference>
<dbReference type="Proteomes" id="UP000294555">
    <property type="component" value="Unassembled WGS sequence"/>
</dbReference>
<dbReference type="EMBL" id="SJOI01000001">
    <property type="protein sequence ID" value="TCL02157.1"/>
    <property type="molecule type" value="Genomic_DNA"/>
</dbReference>
<comment type="caution">
    <text evidence="2">The sequence shown here is derived from an EMBL/GenBank/DDBJ whole genome shotgun (WGS) entry which is preliminary data.</text>
</comment>
<name>A0A4R1N6J1_9GAMM</name>
<dbReference type="InterPro" id="IPR000600">
    <property type="entry name" value="ROK"/>
</dbReference>
<dbReference type="SUPFAM" id="SSF53067">
    <property type="entry name" value="Actin-like ATPase domain"/>
    <property type="match status" value="1"/>
</dbReference>
<dbReference type="PANTHER" id="PTHR18964:SF149">
    <property type="entry name" value="BIFUNCTIONAL UDP-N-ACETYLGLUCOSAMINE 2-EPIMERASE_N-ACETYLMANNOSAMINE KINASE"/>
    <property type="match status" value="1"/>
</dbReference>
<keyword evidence="3" id="KW-1185">Reference proteome</keyword>
<reference evidence="2 3" key="1">
    <citation type="submission" date="2019-02" db="EMBL/GenBank/DDBJ databases">
        <title>Investigation of anaerobic lignin degradation for improved lignocellulosic biofuels.</title>
        <authorList>
            <person name="Deangelis K."/>
        </authorList>
    </citation>
    <scope>NUCLEOTIDE SEQUENCE [LARGE SCALE GENOMIC DNA]</scope>
    <source>
        <strain evidence="2 3">159R</strain>
    </source>
</reference>
<sequence length="335" mass="37023">MVVTTINLINFILNRTITVNTFTIGIDVGGTKTAYGLFDGDKNLVLKYKTASNADLDAQGFFDEILSNINTIMRDQRLKVNNLRGVGIGMPSFVFYEEGKIIKTANLPKINNFAARNYMIKSLGGNIRVMLDNDAHTGALAEHRNGAGRGFKHMLYCPVSTGISTGIIINNELFRGRYGWAGESGHMIVTPGKGIECGCGNKGCLMSYCSGSMIIKHIKSKIDQGTKSILTELAGSTDMINTHHLIKALDYDDPLANWAVEQMATYMGVWLYNLYTTLNINCFIFGGGLLNFGDKLFPRIREVFDVYNHNDMPVYFKNAELCDDFGIIGAAELLF</sequence>
<accession>A0A4R1N6J1</accession>
<evidence type="ECO:0000313" key="3">
    <source>
        <dbReference type="Proteomes" id="UP000294555"/>
    </source>
</evidence>
<protein>
    <submittedName>
        <fullName evidence="2">Glucokinase</fullName>
    </submittedName>
</protein>
<evidence type="ECO:0000313" key="2">
    <source>
        <dbReference type="EMBL" id="TCL02157.1"/>
    </source>
</evidence>
<keyword evidence="2" id="KW-0418">Kinase</keyword>
<dbReference type="InterPro" id="IPR043129">
    <property type="entry name" value="ATPase_NBD"/>
</dbReference>
<organism evidence="2 3">
    <name type="scientific">Sodalis ligni</name>
    <dbReference type="NCBI Taxonomy" id="2697027"/>
    <lineage>
        <taxon>Bacteria</taxon>
        <taxon>Pseudomonadati</taxon>
        <taxon>Pseudomonadota</taxon>
        <taxon>Gammaproteobacteria</taxon>
        <taxon>Enterobacterales</taxon>
        <taxon>Bruguierivoracaceae</taxon>
        <taxon>Sodalis</taxon>
    </lineage>
</organism>
<dbReference type="PANTHER" id="PTHR18964">
    <property type="entry name" value="ROK (REPRESSOR, ORF, KINASE) FAMILY"/>
    <property type="match status" value="1"/>
</dbReference>
<evidence type="ECO:0000256" key="1">
    <source>
        <dbReference type="ARBA" id="ARBA00006479"/>
    </source>
</evidence>
<dbReference type="Gene3D" id="3.30.420.40">
    <property type="match status" value="2"/>
</dbReference>
<dbReference type="CDD" id="cd23763">
    <property type="entry name" value="ASKHA_ATPase_ROK"/>
    <property type="match status" value="1"/>
</dbReference>
<comment type="similarity">
    <text evidence="1">Belongs to the ROK (NagC/XylR) family.</text>
</comment>
<gene>
    <name evidence="2" type="ORF">EZJ58_0151</name>
</gene>
<dbReference type="AlphaFoldDB" id="A0A4R1N6J1"/>
<proteinExistence type="inferred from homology"/>
<keyword evidence="2" id="KW-0808">Transferase</keyword>
<dbReference type="GO" id="GO:0016301">
    <property type="term" value="F:kinase activity"/>
    <property type="evidence" value="ECO:0007669"/>
    <property type="project" value="UniProtKB-KW"/>
</dbReference>